<gene>
    <name evidence="2" type="ORF">CTDIVETGP_2682</name>
</gene>
<dbReference type="InterPro" id="IPR001296">
    <property type="entry name" value="Glyco_trans_1"/>
</dbReference>
<comment type="caution">
    <text evidence="2">The sequence shown here is derived from an EMBL/GenBank/DDBJ whole genome shotgun (WGS) entry which is preliminary data.</text>
</comment>
<dbReference type="PANTHER" id="PTHR12526">
    <property type="entry name" value="GLYCOSYLTRANSFERASE"/>
    <property type="match status" value="1"/>
</dbReference>
<dbReference type="GO" id="GO:0016757">
    <property type="term" value="F:glycosyltransferase activity"/>
    <property type="evidence" value="ECO:0007669"/>
    <property type="project" value="InterPro"/>
</dbReference>
<dbReference type="CDD" id="cd03822">
    <property type="entry name" value="GT4_mannosyltransferase-like"/>
    <property type="match status" value="1"/>
</dbReference>
<dbReference type="RefSeq" id="WP_017751040.1">
    <property type="nucleotide sequence ID" value="NZ_CBXI010000044.1"/>
</dbReference>
<name>W6NL91_CLOTY</name>
<keyword evidence="2" id="KW-0808">Transferase</keyword>
<accession>W6NL91</accession>
<protein>
    <submittedName>
        <fullName evidence="2">Glycosyltransferase</fullName>
    </submittedName>
</protein>
<dbReference type="EMBL" id="CBXI010000044">
    <property type="protein sequence ID" value="CDL92612.1"/>
    <property type="molecule type" value="Genomic_DNA"/>
</dbReference>
<evidence type="ECO:0000313" key="3">
    <source>
        <dbReference type="Proteomes" id="UP000019482"/>
    </source>
</evidence>
<dbReference type="SUPFAM" id="SSF53756">
    <property type="entry name" value="UDP-Glycosyltransferase/glycogen phosphorylase"/>
    <property type="match status" value="1"/>
</dbReference>
<dbReference type="Pfam" id="PF00534">
    <property type="entry name" value="Glycos_transf_1"/>
    <property type="match status" value="1"/>
</dbReference>
<feature type="domain" description="Glycosyl transferase family 1" evidence="1">
    <location>
        <begin position="184"/>
        <end position="351"/>
    </location>
</feature>
<evidence type="ECO:0000259" key="1">
    <source>
        <dbReference type="Pfam" id="PF00534"/>
    </source>
</evidence>
<evidence type="ECO:0000313" key="2">
    <source>
        <dbReference type="EMBL" id="CDL92612.1"/>
    </source>
</evidence>
<sequence>MDKNIVFLSTYPPRQCGIATFTEDLVKNLKKLYPLNAYKIIAINDTHYNYGDDVCGVLNQFTKDDYKKLACRLNSSDVDLVVIEHEYGIYGGDTGEYLLDFINNLKIPFITTLHTVLSEPSEKQKYILNSIGKRSKRIITMAKNSSEVLKKVYNIPKSKIQIMHHGVPNISVKDKDNLKDTLGYKNRCIISTFGLLSPGKGIEYAIEAISKVSEKHPEILYLILGKTHPCIKNEYGEEYREKLQKMVQNLKIQDNVKFINKYLSKAEIVNYLNLSDIYMTPYLSKEQSVSGTLAYAAGYGKVIVSTPYRYAQEMLNNNRGILAKFRDSNSLYEAVEFLLDNPTERKTMEKNMSRLGLNMRWPNVASRYENLFSNIIKDNKCKKQVV</sequence>
<proteinExistence type="predicted"/>
<dbReference type="PANTHER" id="PTHR12526:SF572">
    <property type="entry name" value="BLL5144 PROTEIN"/>
    <property type="match status" value="1"/>
</dbReference>
<reference evidence="2 3" key="1">
    <citation type="journal article" date="2015" name="Genome Announc.">
        <title>Draft Genome Sequence of Clostridium tyrobutyricum Strain DIVETGP, Isolated from Cow's Milk for Grana Padano Production.</title>
        <authorList>
            <person name="Soggiu A."/>
            <person name="Piras C."/>
            <person name="Gaiarsa S."/>
            <person name="Sassera D."/>
            <person name="Roncada P."/>
            <person name="Bendixen E."/>
            <person name="Brasca M."/>
            <person name="Bonizzi L."/>
        </authorList>
    </citation>
    <scope>NUCLEOTIDE SEQUENCE [LARGE SCALE GENOMIC DNA]</scope>
    <source>
        <strain evidence="2 3">DIVETGP</strain>
    </source>
</reference>
<dbReference type="Gene3D" id="3.40.50.2000">
    <property type="entry name" value="Glycogen Phosphorylase B"/>
    <property type="match status" value="2"/>
</dbReference>
<dbReference type="GeneID" id="29418898"/>
<dbReference type="Proteomes" id="UP000019482">
    <property type="component" value="Unassembled WGS sequence"/>
</dbReference>
<organism evidence="2 3">
    <name type="scientific">Clostridium tyrobutyricum DIVETGP</name>
    <dbReference type="NCBI Taxonomy" id="1408889"/>
    <lineage>
        <taxon>Bacteria</taxon>
        <taxon>Bacillati</taxon>
        <taxon>Bacillota</taxon>
        <taxon>Clostridia</taxon>
        <taxon>Eubacteriales</taxon>
        <taxon>Clostridiaceae</taxon>
        <taxon>Clostridium</taxon>
    </lineage>
</organism>
<dbReference type="OrthoDB" id="9765330at2"/>
<dbReference type="AlphaFoldDB" id="W6NL91"/>
<keyword evidence="3" id="KW-1185">Reference proteome</keyword>